<organism evidence="4 5">
    <name type="scientific">Mitosporidium daphniae</name>
    <dbReference type="NCBI Taxonomy" id="1485682"/>
    <lineage>
        <taxon>Eukaryota</taxon>
        <taxon>Fungi</taxon>
        <taxon>Fungi incertae sedis</taxon>
        <taxon>Microsporidia</taxon>
        <taxon>Mitosporidium</taxon>
    </lineage>
</organism>
<evidence type="ECO:0000256" key="3">
    <source>
        <dbReference type="SAM" id="MobiDB-lite"/>
    </source>
</evidence>
<sequence length="388" mass="44083">MNTYEKRLESFTLNRWPLDDSPDQKYSVELFAAAGFYFSPTQSHPDATSCYCCAKDLDGWEPEDDPWMAHIKHGRMPKKTAIRYFSSLQSLERRPDHIKKNLSSIIAGLRSGPDEVACPLVTMHLERSRLFSFTSGWPHKDDGLQEFKASPFSLAASGFFFYPSLSSNDQVVCYQCGLALSGWEPDDDPWFIKFEHCKRRPECLHIKGSPAEPYSFTSIFSTCPSLLPISPNASITLIDEGPKYRLITAKMSNETSDVSHDLPSVEKSRKKHTFKPKVRRSQIFSQNAQNTPVSASRIKEIIQKSRDSNQFKETDEPDKNLQPRVCSIDSRQSGPIMQPYCSLEEFEKISSMTVGTYVEWIGNEIVHVFDRITNGTLWYLPGASLCIC</sequence>
<dbReference type="EMBL" id="JMKJ01000605">
    <property type="protein sequence ID" value="KGG50023.1"/>
    <property type="molecule type" value="Genomic_DNA"/>
</dbReference>
<name>A0A098VLS1_9MICR</name>
<dbReference type="InterPro" id="IPR001370">
    <property type="entry name" value="BIR_rpt"/>
</dbReference>
<evidence type="ECO:0000256" key="1">
    <source>
        <dbReference type="ARBA" id="ARBA00022723"/>
    </source>
</evidence>
<dbReference type="InterPro" id="IPR051190">
    <property type="entry name" value="Baculoviral_IAP"/>
</dbReference>
<dbReference type="PANTHER" id="PTHR46771:SF5">
    <property type="entry name" value="DETERIN"/>
    <property type="match status" value="1"/>
</dbReference>
<evidence type="ECO:0000256" key="2">
    <source>
        <dbReference type="ARBA" id="ARBA00022833"/>
    </source>
</evidence>
<gene>
    <name evidence="4" type="ORF">DI09_93p90</name>
</gene>
<keyword evidence="2" id="KW-0862">Zinc</keyword>
<dbReference type="GO" id="GO:0046872">
    <property type="term" value="F:metal ion binding"/>
    <property type="evidence" value="ECO:0007669"/>
    <property type="project" value="UniProtKB-KW"/>
</dbReference>
<dbReference type="SUPFAM" id="SSF57924">
    <property type="entry name" value="Inhibitor of apoptosis (IAP) repeat"/>
    <property type="match status" value="2"/>
</dbReference>
<evidence type="ECO:0000313" key="5">
    <source>
        <dbReference type="Proteomes" id="UP000029725"/>
    </source>
</evidence>
<keyword evidence="1" id="KW-0479">Metal-binding</keyword>
<dbReference type="VEuPathDB" id="MicrosporidiaDB:DI09_93p90"/>
<dbReference type="SMART" id="SM00238">
    <property type="entry name" value="BIR"/>
    <property type="match status" value="2"/>
</dbReference>
<dbReference type="Proteomes" id="UP000029725">
    <property type="component" value="Unassembled WGS sequence"/>
</dbReference>
<dbReference type="CDD" id="cd00022">
    <property type="entry name" value="BIR"/>
    <property type="match status" value="1"/>
</dbReference>
<dbReference type="AlphaFoldDB" id="A0A098VLS1"/>
<dbReference type="OrthoDB" id="2196114at2759"/>
<comment type="caution">
    <text evidence="4">The sequence shown here is derived from an EMBL/GenBank/DDBJ whole genome shotgun (WGS) entry which is preliminary data.</text>
</comment>
<keyword evidence="5" id="KW-1185">Reference proteome</keyword>
<dbReference type="PROSITE" id="PS50143">
    <property type="entry name" value="BIR_REPEAT_2"/>
    <property type="match status" value="2"/>
</dbReference>
<feature type="compositionally biased region" description="Basic and acidic residues" evidence="3">
    <location>
        <begin position="304"/>
        <end position="321"/>
    </location>
</feature>
<protein>
    <submittedName>
        <fullName evidence="4">Uncharacterized protein</fullName>
    </submittedName>
</protein>
<reference evidence="4 5" key="1">
    <citation type="submission" date="2014-04" db="EMBL/GenBank/DDBJ databases">
        <title>A new species of microsporidia sheds light on the evolution of extreme parasitism.</title>
        <authorList>
            <person name="Haag K.L."/>
            <person name="James T.Y."/>
            <person name="Larsson R."/>
            <person name="Schaer T.M."/>
            <person name="Refardt D."/>
            <person name="Pombert J.-F."/>
            <person name="Ebert D."/>
        </authorList>
    </citation>
    <scope>NUCLEOTIDE SEQUENCE [LARGE SCALE GENOMIC DNA]</scope>
    <source>
        <strain evidence="4 5">UGP3</strain>
        <tissue evidence="4">Spores</tissue>
    </source>
</reference>
<accession>A0A098VLS1</accession>
<feature type="region of interest" description="Disordered" evidence="3">
    <location>
        <begin position="304"/>
        <end position="326"/>
    </location>
</feature>
<dbReference type="HOGENOM" id="CLU_711906_0_0_1"/>
<proteinExistence type="predicted"/>
<dbReference type="RefSeq" id="XP_013236459.1">
    <property type="nucleotide sequence ID" value="XM_013381005.1"/>
</dbReference>
<evidence type="ECO:0000313" key="4">
    <source>
        <dbReference type="EMBL" id="KGG50023.1"/>
    </source>
</evidence>
<dbReference type="GeneID" id="25261099"/>
<dbReference type="Pfam" id="PF00653">
    <property type="entry name" value="BIR"/>
    <property type="match status" value="2"/>
</dbReference>
<dbReference type="PANTHER" id="PTHR46771">
    <property type="entry name" value="DETERIN"/>
    <property type="match status" value="1"/>
</dbReference>
<dbReference type="Gene3D" id="1.10.1170.10">
    <property type="entry name" value="Inhibitor Of Apoptosis Protein (2mihbC-IAP-1), Chain A"/>
    <property type="match status" value="2"/>
</dbReference>